<evidence type="ECO:0000313" key="2">
    <source>
        <dbReference type="Proteomes" id="UP001596472"/>
    </source>
</evidence>
<evidence type="ECO:0008006" key="3">
    <source>
        <dbReference type="Google" id="ProtNLM"/>
    </source>
</evidence>
<dbReference type="RefSeq" id="WP_379712238.1">
    <property type="nucleotide sequence ID" value="NZ_JBHTBS010000004.1"/>
</dbReference>
<organism evidence="1 2">
    <name type="scientific">Haloferula chungangensis</name>
    <dbReference type="NCBI Taxonomy" id="1048331"/>
    <lineage>
        <taxon>Bacteria</taxon>
        <taxon>Pseudomonadati</taxon>
        <taxon>Verrucomicrobiota</taxon>
        <taxon>Verrucomicrobiia</taxon>
        <taxon>Verrucomicrobiales</taxon>
        <taxon>Verrucomicrobiaceae</taxon>
        <taxon>Haloferula</taxon>
    </lineage>
</organism>
<comment type="caution">
    <text evidence="1">The sequence shown here is derived from an EMBL/GenBank/DDBJ whole genome shotgun (WGS) entry which is preliminary data.</text>
</comment>
<dbReference type="Proteomes" id="UP001596472">
    <property type="component" value="Unassembled WGS sequence"/>
</dbReference>
<evidence type="ECO:0000313" key="1">
    <source>
        <dbReference type="EMBL" id="MFC7337706.1"/>
    </source>
</evidence>
<dbReference type="EMBL" id="JBHTBS010000004">
    <property type="protein sequence ID" value="MFC7337706.1"/>
    <property type="molecule type" value="Genomic_DNA"/>
</dbReference>
<gene>
    <name evidence="1" type="ORF">ACFQY0_11000</name>
</gene>
<name>A0ABW2L884_9BACT</name>
<sequence length="1294" mass="143798">MSFKFHRGALFAISVVSMGSLGAVELERADLASKLASDDPELRRQAEVEILEAGDQAVEWLEALQKHEDPWLAMRASRLLLERIGIDPGLPLETQKKLADFKHLEPERRAGLLKTLSQEGEGNLEVVIELIEHQPQEEPLPADLLSALTSAVSFRTEQVFLLDPGSLHPRTLAALISSVVDRQSQPKAALYARWRKLKPAIRDHLFSRDLALEFEYLGDADDTLPWFHWIARIVDPVIRARVISEMERTMERELPVPKDLDEDAALGCVLVFNGSRGSHRAFQIYEDLVKRFPGLSKRLPEELRMLEVLRLEKAGELAEALRLACSADPENRAVMDWLRRLGKALEDEPERLDAGLPVVPEPRSERMMAAFLKGFFSMDRPRPGFGDVDDKVAVFDGWARSPEWLEAAWLEGPVPLYQLTMIRRGQWRELMLRHENATNRDPLMILGALIALRPPLRDALPAEICDPQTLRPILVGALEACPYSPFSTLEIADLAETWTELHPDLVAEGSMSAEPLLRAIGIWRQGDSNAASAMLLSWIFPAPENELPSQDARKRSDLALFVLTDLLGSAPELNSETILNDDRFTKEMFEKMFRRLTEAGTNSIGRTKGALVVAKLLREKHGVVDTKLHFTSTDADAMILESWLRADGDGERVAGDFLIAALIGGKDPEFREDGRHAALIGLLARSDEALEALEDAKTFISEEDYRTKKAWLLRNLGRTEEAQQVIGNHGDPSLRLALALENRDWVAAERSIYGLKPESRRDLRRAVLAALSGESALLGRVGVDRYSEAKLVLGTAESPEELAAMAGHPQLAAGLEKELIDALAAGRPVSSRSLWAYVEDLDLLSNPQATVLLLTEIGRSDHCDKIGEAKNRVKHKIMAAAALLRLGRGDLAFEILQPHLAAGELPRDFEMWQQSFWGGDGRAFVSGLAVFLRLAEVEWPERDVAGRVTALAAILSQRDVDMRAADSIELIGKHAELLSQEDLLSALFVPLIDRGRSGEIPPSLGKRARDLLERHEAGESERQALETWLAGYRWQSHSSFAPENGPLQISFSCKPSVGTESDPKAKNFEIIDGISQVAELADDDEVAARDLLRDIMIRVLLDDRLMSEVEWRFVKRRKGYSFSSGFDTRGPETLLVALDAFKVPPALAASVADDASITSTGYADIDRSRRAGELLAAAGRHREALVPFQRFIILSSGTDREALLGMHRSRGLAAIEEGNLEHAVDSLRMLLIFAPFSPHEAVDLIAAVQSSADDDALSSARKAVEQFWRARQLEMPESGTYDYWSSEWEKLLSP</sequence>
<keyword evidence="2" id="KW-1185">Reference proteome</keyword>
<protein>
    <recommendedName>
        <fullName evidence="3">Tetratricopeptide repeat protein</fullName>
    </recommendedName>
</protein>
<accession>A0ABW2L884</accession>
<reference evidence="2" key="1">
    <citation type="journal article" date="2019" name="Int. J. Syst. Evol. Microbiol.">
        <title>The Global Catalogue of Microorganisms (GCM) 10K type strain sequencing project: providing services to taxonomists for standard genome sequencing and annotation.</title>
        <authorList>
            <consortium name="The Broad Institute Genomics Platform"/>
            <consortium name="The Broad Institute Genome Sequencing Center for Infectious Disease"/>
            <person name="Wu L."/>
            <person name="Ma J."/>
        </authorList>
    </citation>
    <scope>NUCLEOTIDE SEQUENCE [LARGE SCALE GENOMIC DNA]</scope>
    <source>
        <strain evidence="2">CGMCC 4.1467</strain>
    </source>
</reference>
<proteinExistence type="predicted"/>